<dbReference type="STRING" id="405564.SAMN04487905_11591"/>
<sequence length="83" mass="8825">MPGVVGITTSETDDSPEVDPHSKRPSAPLDLCRPGLGVRAQRQHVDDEPLVTTAEVVHAMEFLLTNTGINAQDLHLDGGVTPT</sequence>
<reference evidence="3" key="1">
    <citation type="submission" date="2016-10" db="EMBL/GenBank/DDBJ databases">
        <authorList>
            <person name="Varghese N."/>
            <person name="Submissions S."/>
        </authorList>
    </citation>
    <scope>NUCLEOTIDE SEQUENCE [LARGE SCALE GENOMIC DNA]</scope>
    <source>
        <strain evidence="3">DSM 46732</strain>
    </source>
</reference>
<keyword evidence="3" id="KW-1185">Reference proteome</keyword>
<dbReference type="AlphaFoldDB" id="A0A1H0WU44"/>
<dbReference type="Proteomes" id="UP000199497">
    <property type="component" value="Unassembled WGS sequence"/>
</dbReference>
<name>A0A1H0WU44_9ACTN</name>
<evidence type="ECO:0000313" key="2">
    <source>
        <dbReference type="EMBL" id="SDP94090.1"/>
    </source>
</evidence>
<gene>
    <name evidence="2" type="ORF">SAMN04487905_11591</name>
</gene>
<evidence type="ECO:0000256" key="1">
    <source>
        <dbReference type="SAM" id="MobiDB-lite"/>
    </source>
</evidence>
<proteinExistence type="predicted"/>
<evidence type="ECO:0000313" key="3">
    <source>
        <dbReference type="Proteomes" id="UP000199497"/>
    </source>
</evidence>
<protein>
    <recommendedName>
        <fullName evidence="4">Enoyl-(Acyl carrier protein) reductase</fullName>
    </recommendedName>
</protein>
<accession>A0A1H0WU44</accession>
<feature type="region of interest" description="Disordered" evidence="1">
    <location>
        <begin position="1"/>
        <end position="33"/>
    </location>
</feature>
<organism evidence="2 3">
    <name type="scientific">Actinopolyspora xinjiangensis</name>
    <dbReference type="NCBI Taxonomy" id="405564"/>
    <lineage>
        <taxon>Bacteria</taxon>
        <taxon>Bacillati</taxon>
        <taxon>Actinomycetota</taxon>
        <taxon>Actinomycetes</taxon>
        <taxon>Actinopolysporales</taxon>
        <taxon>Actinopolysporaceae</taxon>
        <taxon>Actinopolyspora</taxon>
    </lineage>
</organism>
<evidence type="ECO:0008006" key="4">
    <source>
        <dbReference type="Google" id="ProtNLM"/>
    </source>
</evidence>
<dbReference type="EMBL" id="FNJR01000015">
    <property type="protein sequence ID" value="SDP94090.1"/>
    <property type="molecule type" value="Genomic_DNA"/>
</dbReference>